<dbReference type="Proteomes" id="UP000295560">
    <property type="component" value="Unassembled WGS sequence"/>
</dbReference>
<reference evidence="17 18" key="1">
    <citation type="submission" date="2019-03" db="EMBL/GenBank/DDBJ databases">
        <title>Sequencing the genomes of 1000 actinobacteria strains.</title>
        <authorList>
            <person name="Klenk H.-P."/>
        </authorList>
    </citation>
    <scope>NUCLEOTIDE SEQUENCE [LARGE SCALE GENOMIC DNA]</scope>
    <source>
        <strain evidence="17 18">DSM 44969</strain>
    </source>
</reference>
<evidence type="ECO:0000256" key="6">
    <source>
        <dbReference type="ARBA" id="ARBA00022630"/>
    </source>
</evidence>
<name>A0A4R1HX13_PSEEN</name>
<keyword evidence="10" id="KW-0503">Monooxygenase</keyword>
<dbReference type="OrthoDB" id="9149460at2"/>
<evidence type="ECO:0000256" key="9">
    <source>
        <dbReference type="ARBA" id="ARBA00023002"/>
    </source>
</evidence>
<gene>
    <name evidence="17" type="ORF">EV378_0353</name>
</gene>
<dbReference type="InterPro" id="IPR025700">
    <property type="entry name" value="Lys/Orn_oxygenase"/>
</dbReference>
<protein>
    <recommendedName>
        <fullName evidence="5">L-lysine N6-monooxygenase MbtG</fullName>
        <ecNumber evidence="4">1.14.13.59</ecNumber>
    </recommendedName>
    <alternativeName>
        <fullName evidence="14">Lysine 6-N-hydroxylase</fullName>
    </alternativeName>
    <alternativeName>
        <fullName evidence="13">Lysine N6-hydroxylase</fullName>
    </alternativeName>
    <alternativeName>
        <fullName evidence="11">Lysine-N-oxygenase</fullName>
    </alternativeName>
    <alternativeName>
        <fullName evidence="12">Mycobactin synthase protein G</fullName>
    </alternativeName>
</protein>
<keyword evidence="6" id="KW-0285">Flavoprotein</keyword>
<organism evidence="17 18">
    <name type="scientific">Pseudonocardia endophytica</name>
    <dbReference type="NCBI Taxonomy" id="401976"/>
    <lineage>
        <taxon>Bacteria</taxon>
        <taxon>Bacillati</taxon>
        <taxon>Actinomycetota</taxon>
        <taxon>Actinomycetes</taxon>
        <taxon>Pseudonocardiales</taxon>
        <taxon>Pseudonocardiaceae</taxon>
        <taxon>Pseudonocardia</taxon>
    </lineage>
</organism>
<evidence type="ECO:0000256" key="13">
    <source>
        <dbReference type="ARBA" id="ARBA00032493"/>
    </source>
</evidence>
<dbReference type="EMBL" id="SMFZ01000001">
    <property type="protein sequence ID" value="TCK24579.1"/>
    <property type="molecule type" value="Genomic_DNA"/>
</dbReference>
<keyword evidence="18" id="KW-1185">Reference proteome</keyword>
<keyword evidence="9" id="KW-0560">Oxidoreductase</keyword>
<comment type="pathway">
    <text evidence="2">Siderophore biosynthesis.</text>
</comment>
<comment type="catalytic activity">
    <reaction evidence="15">
        <text>L-lysine + NADPH + O2 = N(6)-hydroxy-L-lysine + NADP(+) + H2O</text>
        <dbReference type="Rhea" id="RHEA:23228"/>
        <dbReference type="ChEBI" id="CHEBI:15377"/>
        <dbReference type="ChEBI" id="CHEBI:15379"/>
        <dbReference type="ChEBI" id="CHEBI:32551"/>
        <dbReference type="ChEBI" id="CHEBI:57783"/>
        <dbReference type="ChEBI" id="CHEBI:57820"/>
        <dbReference type="ChEBI" id="CHEBI:58349"/>
        <dbReference type="EC" id="1.14.13.59"/>
    </reaction>
</comment>
<dbReference type="GO" id="GO:0047091">
    <property type="term" value="F:L-lysine 6-monooxygenase (NADPH) activity"/>
    <property type="evidence" value="ECO:0007669"/>
    <property type="project" value="UniProtKB-EC"/>
</dbReference>
<sequence length="439" mass="48100">MNGDIVVVGAGPKAMAVAARATVLRELGYRVPDVTIVEQRSVASNWTFAGGRTTGRQRLGSYPEKDVGYPYESDEFGTDNAEIDRRLYRYSWVTYMIERREYAGWVDRGRPQPRHREWAAYLRWVAARVDHRLVHGRATELDVSGDGWRVAVESGGRRTEVRGETLMLTGPGPAESRFPRDVVVDTHAFFVDGPGDVRRDGHVAVIGGGETSASIVEELVADRFESITVITPDPVVFSRGEGFVENRLFNAPELWASLSADDRRALIQRIDRGVYSTDALERLAAEPGVGHRQGRVVGCVRGDDGVALTLLDGHGVATTVRFDAVVDGAASNRHWFLSALGPTARERLAATVGAAEPTFALIEERIDRHIAVDGLRPRLVLPMLAGYAQGPGFPNLTCLGRLSDRVLRPLVTEPDRTRARPDGHAMTDAGPDAWMVATD</sequence>
<evidence type="ECO:0000256" key="12">
    <source>
        <dbReference type="ARBA" id="ARBA00031158"/>
    </source>
</evidence>
<dbReference type="EC" id="1.14.13.59" evidence="4"/>
<proteinExistence type="inferred from homology"/>
<dbReference type="SUPFAM" id="SSF51905">
    <property type="entry name" value="FAD/NAD(P)-binding domain"/>
    <property type="match status" value="2"/>
</dbReference>
<feature type="region of interest" description="Disordered" evidence="16">
    <location>
        <begin position="414"/>
        <end position="439"/>
    </location>
</feature>
<evidence type="ECO:0000256" key="10">
    <source>
        <dbReference type="ARBA" id="ARBA00023033"/>
    </source>
</evidence>
<evidence type="ECO:0000313" key="17">
    <source>
        <dbReference type="EMBL" id="TCK24579.1"/>
    </source>
</evidence>
<keyword evidence="7" id="KW-0274">FAD</keyword>
<evidence type="ECO:0000256" key="3">
    <source>
        <dbReference type="ARBA" id="ARBA00007588"/>
    </source>
</evidence>
<evidence type="ECO:0000256" key="5">
    <source>
        <dbReference type="ARBA" id="ARBA00016406"/>
    </source>
</evidence>
<accession>A0A4R1HX13</accession>
<dbReference type="Pfam" id="PF13434">
    <property type="entry name" value="Lys_Orn_oxgnase"/>
    <property type="match status" value="1"/>
</dbReference>
<keyword evidence="8" id="KW-0521">NADP</keyword>
<dbReference type="RefSeq" id="WP_132421009.1">
    <property type="nucleotide sequence ID" value="NZ_SMFZ01000001.1"/>
</dbReference>
<dbReference type="Gene3D" id="3.50.50.60">
    <property type="entry name" value="FAD/NAD(P)-binding domain"/>
    <property type="match status" value="1"/>
</dbReference>
<comment type="cofactor">
    <cofactor evidence="1">
        <name>FAD</name>
        <dbReference type="ChEBI" id="CHEBI:57692"/>
    </cofactor>
</comment>
<evidence type="ECO:0000256" key="4">
    <source>
        <dbReference type="ARBA" id="ARBA00013076"/>
    </source>
</evidence>
<dbReference type="InterPro" id="IPR036188">
    <property type="entry name" value="FAD/NAD-bd_sf"/>
</dbReference>
<feature type="compositionally biased region" description="Basic and acidic residues" evidence="16">
    <location>
        <begin position="414"/>
        <end position="425"/>
    </location>
</feature>
<dbReference type="AlphaFoldDB" id="A0A4R1HX13"/>
<evidence type="ECO:0000256" key="8">
    <source>
        <dbReference type="ARBA" id="ARBA00022857"/>
    </source>
</evidence>
<evidence type="ECO:0000256" key="11">
    <source>
        <dbReference type="ARBA" id="ARBA00029939"/>
    </source>
</evidence>
<evidence type="ECO:0000256" key="7">
    <source>
        <dbReference type="ARBA" id="ARBA00022827"/>
    </source>
</evidence>
<comment type="caution">
    <text evidence="17">The sequence shown here is derived from an EMBL/GenBank/DDBJ whole genome shotgun (WGS) entry which is preliminary data.</text>
</comment>
<evidence type="ECO:0000256" key="16">
    <source>
        <dbReference type="SAM" id="MobiDB-lite"/>
    </source>
</evidence>
<evidence type="ECO:0000313" key="18">
    <source>
        <dbReference type="Proteomes" id="UP000295560"/>
    </source>
</evidence>
<evidence type="ECO:0000256" key="14">
    <source>
        <dbReference type="ARBA" id="ARBA00032738"/>
    </source>
</evidence>
<evidence type="ECO:0000256" key="15">
    <source>
        <dbReference type="ARBA" id="ARBA00048407"/>
    </source>
</evidence>
<evidence type="ECO:0000256" key="2">
    <source>
        <dbReference type="ARBA" id="ARBA00004924"/>
    </source>
</evidence>
<comment type="similarity">
    <text evidence="3">Belongs to the lysine N(6)-hydroxylase/L-ornithine N(5)-oxygenase family.</text>
</comment>
<evidence type="ECO:0000256" key="1">
    <source>
        <dbReference type="ARBA" id="ARBA00001974"/>
    </source>
</evidence>